<evidence type="ECO:0000313" key="2">
    <source>
        <dbReference type="Proteomes" id="UP000245429"/>
    </source>
</evidence>
<organism evidence="1 2">
    <name type="scientific">Flavobacterium sediminis</name>
    <dbReference type="NCBI Taxonomy" id="2201181"/>
    <lineage>
        <taxon>Bacteria</taxon>
        <taxon>Pseudomonadati</taxon>
        <taxon>Bacteroidota</taxon>
        <taxon>Flavobacteriia</taxon>
        <taxon>Flavobacteriales</taxon>
        <taxon>Flavobacteriaceae</taxon>
        <taxon>Flavobacterium</taxon>
    </lineage>
</organism>
<keyword evidence="2" id="KW-1185">Reference proteome</keyword>
<dbReference type="Proteomes" id="UP000245429">
    <property type="component" value="Chromosome"/>
</dbReference>
<protein>
    <submittedName>
        <fullName evidence="1">Uncharacterized protein</fullName>
    </submittedName>
</protein>
<gene>
    <name evidence="1" type="ORF">DI487_05420</name>
</gene>
<evidence type="ECO:0000313" key="1">
    <source>
        <dbReference type="EMBL" id="AWM13351.1"/>
    </source>
</evidence>
<dbReference type="AlphaFoldDB" id="A0A2U8QTD3"/>
<sequence>MAIGERAYFLIPKSENLPKRLFNKAFRQIVKFSKNRFFNWQALADKHCHNSEFCPVNIKRQRNEYNNS</sequence>
<dbReference type="KEGG" id="fse:DI487_05420"/>
<accession>A0A2U8QTD3</accession>
<reference evidence="1 2" key="1">
    <citation type="submission" date="2018-05" db="EMBL/GenBank/DDBJ databases">
        <title>Flavobacterium sp. MEBiC07310.</title>
        <authorList>
            <person name="Baek K."/>
        </authorList>
    </citation>
    <scope>NUCLEOTIDE SEQUENCE [LARGE SCALE GENOMIC DNA]</scope>
    <source>
        <strain evidence="1 2">MEBiC07310</strain>
    </source>
</reference>
<name>A0A2U8QTD3_9FLAO</name>
<dbReference type="EMBL" id="CP029463">
    <property type="protein sequence ID" value="AWM13351.1"/>
    <property type="molecule type" value="Genomic_DNA"/>
</dbReference>
<proteinExistence type="predicted"/>